<dbReference type="InterPro" id="IPR025187">
    <property type="entry name" value="DUF4112"/>
</dbReference>
<accession>A0ABV9KC68</accession>
<dbReference type="PANTHER" id="PTHR35519">
    <property type="entry name" value="MEMBRANE PROTEINS"/>
    <property type="match status" value="1"/>
</dbReference>
<dbReference type="Proteomes" id="UP001595973">
    <property type="component" value="Unassembled WGS sequence"/>
</dbReference>
<gene>
    <name evidence="1" type="ORF">ACFO5X_03745</name>
</gene>
<organism evidence="1 2">
    <name type="scientific">Seohaeicola nanhaiensis</name>
    <dbReference type="NCBI Taxonomy" id="1387282"/>
    <lineage>
        <taxon>Bacteria</taxon>
        <taxon>Pseudomonadati</taxon>
        <taxon>Pseudomonadota</taxon>
        <taxon>Alphaproteobacteria</taxon>
        <taxon>Rhodobacterales</taxon>
        <taxon>Roseobacteraceae</taxon>
        <taxon>Seohaeicola</taxon>
    </lineage>
</organism>
<proteinExistence type="predicted"/>
<dbReference type="EMBL" id="JBHSGI010000002">
    <property type="protein sequence ID" value="MFC4667654.1"/>
    <property type="molecule type" value="Genomic_DNA"/>
</dbReference>
<comment type="caution">
    <text evidence="1">The sequence shown here is derived from an EMBL/GenBank/DDBJ whole genome shotgun (WGS) entry which is preliminary data.</text>
</comment>
<protein>
    <submittedName>
        <fullName evidence="1">DUF4112 domain-containing protein</fullName>
    </submittedName>
</protein>
<name>A0ABV9KC68_9RHOB</name>
<evidence type="ECO:0000313" key="2">
    <source>
        <dbReference type="Proteomes" id="UP001595973"/>
    </source>
</evidence>
<sequence>MPAPAPRPDRAADLARAEKLARLLDTRWGIPGTPLRFGFDSVVGLIPGVGDTLMLLPSLWIMHTAYRHGAPAGTLVRMAGNAGLDWVLGSVPLVGDVFDLFFKSHRRNAALLRRVLQS</sequence>
<dbReference type="PANTHER" id="PTHR35519:SF2">
    <property type="entry name" value="PH DOMAIN PROTEIN"/>
    <property type="match status" value="1"/>
</dbReference>
<reference evidence="2" key="1">
    <citation type="journal article" date="2019" name="Int. J. Syst. Evol. Microbiol.">
        <title>The Global Catalogue of Microorganisms (GCM) 10K type strain sequencing project: providing services to taxonomists for standard genome sequencing and annotation.</title>
        <authorList>
            <consortium name="The Broad Institute Genomics Platform"/>
            <consortium name="The Broad Institute Genome Sequencing Center for Infectious Disease"/>
            <person name="Wu L."/>
            <person name="Ma J."/>
        </authorList>
    </citation>
    <scope>NUCLEOTIDE SEQUENCE [LARGE SCALE GENOMIC DNA]</scope>
    <source>
        <strain evidence="2">CGMCC 4.7283</strain>
    </source>
</reference>
<keyword evidence="2" id="KW-1185">Reference proteome</keyword>
<dbReference type="RefSeq" id="WP_380715889.1">
    <property type="nucleotide sequence ID" value="NZ_JBHSGI010000002.1"/>
</dbReference>
<evidence type="ECO:0000313" key="1">
    <source>
        <dbReference type="EMBL" id="MFC4667654.1"/>
    </source>
</evidence>
<dbReference type="Pfam" id="PF13430">
    <property type="entry name" value="DUF4112"/>
    <property type="match status" value="1"/>
</dbReference>